<dbReference type="Proteomes" id="UP001500618">
    <property type="component" value="Unassembled WGS sequence"/>
</dbReference>
<keyword evidence="2" id="KW-1185">Reference proteome</keyword>
<comment type="caution">
    <text evidence="1">The sequence shown here is derived from an EMBL/GenBank/DDBJ whole genome shotgun (WGS) entry which is preliminary data.</text>
</comment>
<dbReference type="EMBL" id="BAAANY010000005">
    <property type="protein sequence ID" value="GAA1667138.1"/>
    <property type="molecule type" value="Genomic_DNA"/>
</dbReference>
<organism evidence="1 2">
    <name type="scientific">Fodinicola feengrottensis</name>
    <dbReference type="NCBI Taxonomy" id="435914"/>
    <lineage>
        <taxon>Bacteria</taxon>
        <taxon>Bacillati</taxon>
        <taxon>Actinomycetota</taxon>
        <taxon>Actinomycetes</taxon>
        <taxon>Mycobacteriales</taxon>
        <taxon>Fodinicola</taxon>
    </lineage>
</organism>
<evidence type="ECO:0000313" key="1">
    <source>
        <dbReference type="EMBL" id="GAA1667138.1"/>
    </source>
</evidence>
<sequence length="69" mass="7177">MGLAVVARLPDFVDDLEHGVRDVRGDADKQVSRGGGHALGDGTIQVALSLCGQIPELGSGHRRVVDDAT</sequence>
<name>A0ABN2G8H0_9ACTN</name>
<protein>
    <submittedName>
        <fullName evidence="1">Uncharacterized protein</fullName>
    </submittedName>
</protein>
<reference evidence="1 2" key="1">
    <citation type="journal article" date="2019" name="Int. J. Syst. Evol. Microbiol.">
        <title>The Global Catalogue of Microorganisms (GCM) 10K type strain sequencing project: providing services to taxonomists for standard genome sequencing and annotation.</title>
        <authorList>
            <consortium name="The Broad Institute Genomics Platform"/>
            <consortium name="The Broad Institute Genome Sequencing Center for Infectious Disease"/>
            <person name="Wu L."/>
            <person name="Ma J."/>
        </authorList>
    </citation>
    <scope>NUCLEOTIDE SEQUENCE [LARGE SCALE GENOMIC DNA]</scope>
    <source>
        <strain evidence="1 2">JCM 14718</strain>
    </source>
</reference>
<dbReference type="RefSeq" id="WP_163566595.1">
    <property type="nucleotide sequence ID" value="NZ_BAAANY010000005.1"/>
</dbReference>
<proteinExistence type="predicted"/>
<accession>A0ABN2G8H0</accession>
<evidence type="ECO:0000313" key="2">
    <source>
        <dbReference type="Proteomes" id="UP001500618"/>
    </source>
</evidence>
<gene>
    <name evidence="1" type="ORF">GCM10009765_15780</name>
</gene>